<gene>
    <name evidence="2" type="ORF">PSJ8397_02021</name>
</gene>
<dbReference type="OrthoDB" id="7872144at2"/>
<keyword evidence="3" id="KW-1185">Reference proteome</keyword>
<feature type="chain" id="PRO_5012757346" evidence="1">
    <location>
        <begin position="18"/>
        <end position="195"/>
    </location>
</feature>
<dbReference type="EMBL" id="FWFT01000003">
    <property type="protein sequence ID" value="SLN40619.1"/>
    <property type="molecule type" value="Genomic_DNA"/>
</dbReference>
<dbReference type="AlphaFoldDB" id="A0A1Y5SHH4"/>
<name>A0A1Y5SHH4_9RHOB</name>
<proteinExistence type="predicted"/>
<protein>
    <submittedName>
        <fullName evidence="2">Uncharacterized protein</fullName>
    </submittedName>
</protein>
<evidence type="ECO:0000256" key="1">
    <source>
        <dbReference type="SAM" id="SignalP"/>
    </source>
</evidence>
<organism evidence="2 3">
    <name type="scientific">Pseudooctadecabacter jejudonensis</name>
    <dbReference type="NCBI Taxonomy" id="1391910"/>
    <lineage>
        <taxon>Bacteria</taxon>
        <taxon>Pseudomonadati</taxon>
        <taxon>Pseudomonadota</taxon>
        <taxon>Alphaproteobacteria</taxon>
        <taxon>Rhodobacterales</taxon>
        <taxon>Paracoccaceae</taxon>
        <taxon>Pseudooctadecabacter</taxon>
    </lineage>
</organism>
<reference evidence="2 3" key="1">
    <citation type="submission" date="2017-03" db="EMBL/GenBank/DDBJ databases">
        <authorList>
            <person name="Afonso C.L."/>
            <person name="Miller P.J."/>
            <person name="Scott M.A."/>
            <person name="Spackman E."/>
            <person name="Goraichik I."/>
            <person name="Dimitrov K.M."/>
            <person name="Suarez D.L."/>
            <person name="Swayne D.E."/>
        </authorList>
    </citation>
    <scope>NUCLEOTIDE SEQUENCE [LARGE SCALE GENOMIC DNA]</scope>
    <source>
        <strain evidence="2 3">CECT 8397</strain>
    </source>
</reference>
<feature type="signal peptide" evidence="1">
    <location>
        <begin position="1"/>
        <end position="17"/>
    </location>
</feature>
<dbReference type="RefSeq" id="WP_085864452.1">
    <property type="nucleotide sequence ID" value="NZ_FWFT01000003.1"/>
</dbReference>
<sequence>MRTLTLLATLAATPAWATCPTGADLATGITFTSDAGDRDTFTSIGNGVVQIDGVATDGFTYRTLLGQGVHVLQLSDTENGQPISDSVVSTSYPMAARDLPIPTAQSRWDVDTIINGYGDIYAEAQSQTWGQPITFRVGDCAFDALPGKIRYESDGFTVNEEVIYLPELSMSLLISYEDDGAPKDTWTYIDVEVAR</sequence>
<evidence type="ECO:0000313" key="3">
    <source>
        <dbReference type="Proteomes" id="UP000193623"/>
    </source>
</evidence>
<keyword evidence="1" id="KW-0732">Signal</keyword>
<evidence type="ECO:0000313" key="2">
    <source>
        <dbReference type="EMBL" id="SLN40619.1"/>
    </source>
</evidence>
<accession>A0A1Y5SHH4</accession>
<dbReference type="Proteomes" id="UP000193623">
    <property type="component" value="Unassembled WGS sequence"/>
</dbReference>